<dbReference type="GO" id="GO:0070160">
    <property type="term" value="C:tight junction"/>
    <property type="evidence" value="ECO:0007669"/>
    <property type="project" value="TreeGrafter"/>
</dbReference>
<feature type="domain" description="Reverse transcriptase" evidence="7">
    <location>
        <begin position="858"/>
        <end position="1117"/>
    </location>
</feature>
<evidence type="ECO:0000313" key="8">
    <source>
        <dbReference type="EMBL" id="KAK3510540.1"/>
    </source>
</evidence>
<name>A0AAE0ULD6_9TELE</name>
<dbReference type="SUPFAM" id="SSF56672">
    <property type="entry name" value="DNA/RNA polymerases"/>
    <property type="match status" value="1"/>
</dbReference>
<dbReference type="Gene3D" id="3.30.70.270">
    <property type="match status" value="1"/>
</dbReference>
<dbReference type="SUPFAM" id="SSF56219">
    <property type="entry name" value="DNase I-like"/>
    <property type="match status" value="1"/>
</dbReference>
<feature type="coiled-coil region" evidence="3">
    <location>
        <begin position="692"/>
        <end position="726"/>
    </location>
</feature>
<keyword evidence="5" id="KW-1133">Transmembrane helix</keyword>
<dbReference type="GO" id="GO:0098636">
    <property type="term" value="C:protein complex involved in cell adhesion"/>
    <property type="evidence" value="ECO:0007669"/>
    <property type="project" value="TreeGrafter"/>
</dbReference>
<dbReference type="InterPro" id="IPR013783">
    <property type="entry name" value="Ig-like_fold"/>
</dbReference>
<dbReference type="PANTHER" id="PTHR44663">
    <property type="entry name" value="JUNCTIONAL ADHESION MOLECULE B"/>
    <property type="match status" value="1"/>
</dbReference>
<dbReference type="Proteomes" id="UP001274896">
    <property type="component" value="Unassembled WGS sequence"/>
</dbReference>
<dbReference type="SMART" id="SM00408">
    <property type="entry name" value="IGc2"/>
    <property type="match status" value="2"/>
</dbReference>
<dbReference type="GO" id="GO:0004523">
    <property type="term" value="F:RNA-DNA hybrid ribonuclease activity"/>
    <property type="evidence" value="ECO:0007669"/>
    <property type="project" value="UniProtKB-EC"/>
</dbReference>
<evidence type="ECO:0000256" key="3">
    <source>
        <dbReference type="SAM" id="Coils"/>
    </source>
</evidence>
<dbReference type="InterPro" id="IPR042625">
    <property type="entry name" value="JAM2"/>
</dbReference>
<dbReference type="InterPro" id="IPR000477">
    <property type="entry name" value="RT_dom"/>
</dbReference>
<feature type="domain" description="Ig-like" evidence="6">
    <location>
        <begin position="1249"/>
        <end position="1348"/>
    </location>
</feature>
<dbReference type="GO" id="GO:0005886">
    <property type="term" value="C:plasma membrane"/>
    <property type="evidence" value="ECO:0007669"/>
    <property type="project" value="TreeGrafter"/>
</dbReference>
<evidence type="ECO:0000256" key="1">
    <source>
        <dbReference type="ARBA" id="ARBA00010879"/>
    </source>
</evidence>
<dbReference type="CDD" id="cd01650">
    <property type="entry name" value="RT_nLTR_like"/>
    <property type="match status" value="1"/>
</dbReference>
<keyword evidence="9" id="KW-1185">Reference proteome</keyword>
<organism evidence="8 9">
    <name type="scientific">Hemibagrus guttatus</name>
    <dbReference type="NCBI Taxonomy" id="175788"/>
    <lineage>
        <taxon>Eukaryota</taxon>
        <taxon>Metazoa</taxon>
        <taxon>Chordata</taxon>
        <taxon>Craniata</taxon>
        <taxon>Vertebrata</taxon>
        <taxon>Euteleostomi</taxon>
        <taxon>Actinopterygii</taxon>
        <taxon>Neopterygii</taxon>
        <taxon>Teleostei</taxon>
        <taxon>Ostariophysi</taxon>
        <taxon>Siluriformes</taxon>
        <taxon>Bagridae</taxon>
        <taxon>Hemibagrus</taxon>
    </lineage>
</organism>
<dbReference type="CDD" id="cd09076">
    <property type="entry name" value="L1-EN"/>
    <property type="match status" value="1"/>
</dbReference>
<dbReference type="InterPro" id="IPR003598">
    <property type="entry name" value="Ig_sub2"/>
</dbReference>
<reference evidence="8" key="1">
    <citation type="submission" date="2023-06" db="EMBL/GenBank/DDBJ databases">
        <title>Male Hemibagrus guttatus genome.</title>
        <authorList>
            <person name="Bian C."/>
        </authorList>
    </citation>
    <scope>NUCLEOTIDE SEQUENCE</scope>
    <source>
        <strain evidence="8">Male_cb2023</strain>
        <tissue evidence="8">Muscle</tissue>
    </source>
</reference>
<feature type="transmembrane region" description="Helical" evidence="5">
    <location>
        <begin position="1456"/>
        <end position="1476"/>
    </location>
</feature>
<dbReference type="Pfam" id="PF00078">
    <property type="entry name" value="RVT_1"/>
    <property type="match status" value="1"/>
</dbReference>
<comment type="similarity">
    <text evidence="1">Belongs to the beta type-B retroviral polymerase family. HERV class-II K(HML-2) pol subfamily.</text>
</comment>
<gene>
    <name evidence="8" type="ORF">QTP70_009874</name>
</gene>
<dbReference type="GO" id="GO:0000166">
    <property type="term" value="F:nucleotide binding"/>
    <property type="evidence" value="ECO:0007669"/>
    <property type="project" value="InterPro"/>
</dbReference>
<dbReference type="InterPro" id="IPR018163">
    <property type="entry name" value="Thr/Ala-tRNA-synth_IIc_edit"/>
</dbReference>
<sequence>MFKHKGAHQYTWYQDTLGRRSMIDLVVVSSDLWPHVLDARVKRGAELSTDHHLVVSWIRLWRRMPDRLGRPKCIVRVCWERLADPSVRGVFKSHLQESFNQIPREVGDIESEWIMFSTSIVDAAIRSCGRKVSGAGCGGNPRTQWWTLEVRDAVKLKKESYRAWSARWTPEAAEAYRQAKQAAAWVVSEAKTRVWEEFGEAMKKDYRTASVKFWQTVRCLRRVTAGAFCCDVVLDPRLDSWTPSEENLRSLTREAQQLMLKDLPWEPLEVMPPVALEIFSHSRYKQEEVEEMAANSPSGTVSVYSTNFIPDRSRPGLTTTAIGAVDLQGAGGNWPTVGRRSRGGRRVRGQREKRKGKSVGLRIGTLNVGTMTGKGRELADVMERRKVDILCVQETRWKGSKARSIGAGFKLFYYGVDSKRNGVGVVLKEEFVRNVLEVKRVSDRVMSLKLEIEEVMLNVVSGYAPQVGCELEKKERFWSELDEVMESIPTGERVVIGADFNGHVGEGNTGDEEVMGKFGVKERNLEGQMVVDSAKRMDMGVVNTYFQKREEHRVTYKSGGRSTQVDYILCRRGNLKEISDCKVVVGESVARQHRMVVCRMTLMVCKKKRSEIEKKTKWWKLKKEECCEEFRQKLRQTLGGQVVLPDDWETTAEVIRETGRKVLGVSSGRRKEDKETWWWNEEVQDSIQRKRLAKKKWLMDRTEENRQEYKELQRRVKREVSKAKQKAYDELYTRLDTREGEKDLYRLARQRDRDGKDVQQVRVIKDRDGRVLTSEESVQRRWKEYFEELMNEENEREKRVEGVNSVEQKVDEIRKDEVRKALKSMKSGKAVGPDDIPVEVWKCLGEAAVEFLASLFNRVLESERMPEEWRRSVLVPIFKNKGDVQSCSNYRGIKLMSHTMKVWERVVEARLRKVVEICEQQYGFMPRKSTTDAIFALRILMEKYRDGQRELHCVFVDLEKAYDRVPREELWYCMRKSGVAEKYVRVVQDMYERSRTVVRCAVGQTEEFNVEVGLHQGSALSPFLFAMVMDQLSEEVRQESPWTMMFADDIVICSESREQVEENLERWRFALERRGMKVSRSKTEYMCVNEREGSGTVRLQGEEVKKVQEFKYLGSTVQSNGECGKEVKKRVQAGWNGWRKVSGVLCDRKLSARIKGKVYRTVVRPAMLYGLETVSLRKRQESELEVAELKMLRFSLGVTRLDRIRNEYIRGTAHVGRLGDKVREARLKWFGHVQRREKTLNLTFVPVAPVTVTTSSPIVKVEEYSEARLSCEFKTEKDQNPRIEWKKKDMDTSFVYFNNNFTGPFVGRAKIEGATITLQKVTLKDAGEYRCEVSASGDLVQLGETNVTLKVLVPPHTPSCEIPSSALTGSGVVLRCRDQYSIPPASYTWYKDKKPVFQPRHANATYSVNEKTGILEFHTVSIADAGLYHCEANNGVGKSKSCVGNRMRIDDLNVPGIVAGIVILCLVISLCILGIYYAHRQGYFNRKYFNLFSVFLSLLRLNLIMAGHRGRSFWIQQCHGVAHISSQNLNRSEDIPHAGYGPPSQNVSIKCL</sequence>
<evidence type="ECO:0000313" key="9">
    <source>
        <dbReference type="Proteomes" id="UP001274896"/>
    </source>
</evidence>
<dbReference type="PROSITE" id="PS50878">
    <property type="entry name" value="RT_POL"/>
    <property type="match status" value="1"/>
</dbReference>
<evidence type="ECO:0000259" key="6">
    <source>
        <dbReference type="PROSITE" id="PS50835"/>
    </source>
</evidence>
<dbReference type="GO" id="GO:0009986">
    <property type="term" value="C:cell surface"/>
    <property type="evidence" value="ECO:0007669"/>
    <property type="project" value="TreeGrafter"/>
</dbReference>
<dbReference type="SUPFAM" id="SSF48726">
    <property type="entry name" value="Immunoglobulin"/>
    <property type="match status" value="2"/>
</dbReference>
<dbReference type="EC" id="3.1.26.4" evidence="2"/>
<dbReference type="SUPFAM" id="SSF55186">
    <property type="entry name" value="ThrRS/AlaRS common domain"/>
    <property type="match status" value="1"/>
</dbReference>
<dbReference type="Gene3D" id="2.60.40.10">
    <property type="entry name" value="Immunoglobulins"/>
    <property type="match status" value="2"/>
</dbReference>
<dbReference type="PANTHER" id="PTHR44663:SF3">
    <property type="entry name" value="JUNCTIONAL ADHESION MOLECULE 2A"/>
    <property type="match status" value="1"/>
</dbReference>
<keyword evidence="3" id="KW-0175">Coiled coil</keyword>
<dbReference type="Pfam" id="PF07686">
    <property type="entry name" value="V-set"/>
    <property type="match status" value="1"/>
</dbReference>
<evidence type="ECO:0000259" key="7">
    <source>
        <dbReference type="PROSITE" id="PS50878"/>
    </source>
</evidence>
<dbReference type="SMART" id="SM00409">
    <property type="entry name" value="IG"/>
    <property type="match status" value="2"/>
</dbReference>
<dbReference type="Pfam" id="PF03372">
    <property type="entry name" value="Exo_endo_phos"/>
    <property type="match status" value="1"/>
</dbReference>
<dbReference type="PROSITE" id="PS50835">
    <property type="entry name" value="IG_LIKE"/>
    <property type="match status" value="2"/>
</dbReference>
<accession>A0AAE0ULD6</accession>
<feature type="region of interest" description="Disordered" evidence="4">
    <location>
        <begin position="333"/>
        <end position="355"/>
    </location>
</feature>
<evidence type="ECO:0000256" key="5">
    <source>
        <dbReference type="SAM" id="Phobius"/>
    </source>
</evidence>
<feature type="domain" description="Ig-like" evidence="6">
    <location>
        <begin position="1355"/>
        <end position="1450"/>
    </location>
</feature>
<dbReference type="GO" id="GO:0007159">
    <property type="term" value="P:leukocyte cell-cell adhesion"/>
    <property type="evidence" value="ECO:0007669"/>
    <property type="project" value="TreeGrafter"/>
</dbReference>
<dbReference type="InterPro" id="IPR005135">
    <property type="entry name" value="Endo/exonuclease/phosphatase"/>
</dbReference>
<feature type="compositionally biased region" description="Basic residues" evidence="4">
    <location>
        <begin position="339"/>
        <end position="355"/>
    </location>
</feature>
<evidence type="ECO:0000256" key="4">
    <source>
        <dbReference type="SAM" id="MobiDB-lite"/>
    </source>
</evidence>
<dbReference type="InterPro" id="IPR003599">
    <property type="entry name" value="Ig_sub"/>
</dbReference>
<dbReference type="InterPro" id="IPR043502">
    <property type="entry name" value="DNA/RNA_pol_sf"/>
</dbReference>
<proteinExistence type="inferred from homology"/>
<dbReference type="InterPro" id="IPR036691">
    <property type="entry name" value="Endo/exonu/phosph_ase_sf"/>
</dbReference>
<dbReference type="InterPro" id="IPR043128">
    <property type="entry name" value="Rev_trsase/Diguanyl_cyclase"/>
</dbReference>
<dbReference type="InterPro" id="IPR036179">
    <property type="entry name" value="Ig-like_dom_sf"/>
</dbReference>
<dbReference type="Pfam" id="PF13927">
    <property type="entry name" value="Ig_3"/>
    <property type="match status" value="1"/>
</dbReference>
<dbReference type="InterPro" id="IPR007110">
    <property type="entry name" value="Ig-like_dom"/>
</dbReference>
<keyword evidence="5" id="KW-0812">Transmembrane</keyword>
<evidence type="ECO:0000256" key="2">
    <source>
        <dbReference type="ARBA" id="ARBA00012180"/>
    </source>
</evidence>
<protein>
    <recommendedName>
        <fullName evidence="2">ribonuclease H</fullName>
        <ecNumber evidence="2">3.1.26.4</ecNumber>
    </recommendedName>
</protein>
<dbReference type="EMBL" id="JAUCMX010000025">
    <property type="protein sequence ID" value="KAK3510540.1"/>
    <property type="molecule type" value="Genomic_DNA"/>
</dbReference>
<comment type="caution">
    <text evidence="8">The sequence shown here is derived from an EMBL/GenBank/DDBJ whole genome shotgun (WGS) entry which is preliminary data.</text>
</comment>
<dbReference type="Gene3D" id="3.30.980.10">
    <property type="entry name" value="Threonyl-trna Synthetase, Chain A, domain 2"/>
    <property type="match status" value="1"/>
</dbReference>
<keyword evidence="5" id="KW-0472">Membrane</keyword>
<dbReference type="Gene3D" id="3.60.10.10">
    <property type="entry name" value="Endonuclease/exonuclease/phosphatase"/>
    <property type="match status" value="1"/>
</dbReference>
<dbReference type="InterPro" id="IPR013106">
    <property type="entry name" value="Ig_V-set"/>
</dbReference>